<evidence type="ECO:0000256" key="7">
    <source>
        <dbReference type="ARBA" id="ARBA00029618"/>
    </source>
</evidence>
<dbReference type="Gene3D" id="3.20.20.80">
    <property type="entry name" value="Glycosidases"/>
    <property type="match status" value="1"/>
</dbReference>
<dbReference type="KEGG" id="tta:Theth_0302"/>
<keyword evidence="11" id="KW-1185">Reference proteome</keyword>
<accession>F7YWU5</accession>
<dbReference type="Gene3D" id="2.60.40.1180">
    <property type="entry name" value="Golgi alpha-mannosidase II"/>
    <property type="match status" value="1"/>
</dbReference>
<evidence type="ECO:0000259" key="9">
    <source>
        <dbReference type="SMART" id="SM00642"/>
    </source>
</evidence>
<keyword evidence="3 10" id="KW-0378">Hydrolase</keyword>
<dbReference type="CDD" id="cd02860">
    <property type="entry name" value="E_set_Pullulanase"/>
    <property type="match status" value="1"/>
</dbReference>
<evidence type="ECO:0000256" key="3">
    <source>
        <dbReference type="ARBA" id="ARBA00022801"/>
    </source>
</evidence>
<dbReference type="InterPro" id="IPR014756">
    <property type="entry name" value="Ig_E-set"/>
</dbReference>
<evidence type="ECO:0000256" key="4">
    <source>
        <dbReference type="ARBA" id="ARBA00023295"/>
    </source>
</evidence>
<feature type="domain" description="Glycosyl hydrolase family 13 catalytic" evidence="9">
    <location>
        <begin position="322"/>
        <end position="735"/>
    </location>
</feature>
<evidence type="ECO:0000256" key="2">
    <source>
        <dbReference type="ARBA" id="ARBA00022729"/>
    </source>
</evidence>
<dbReference type="Pfam" id="PF21653">
    <property type="entry name" value="pulA_all-beta"/>
    <property type="match status" value="1"/>
</dbReference>
<dbReference type="eggNOG" id="COG1523">
    <property type="taxonomic scope" value="Bacteria"/>
</dbReference>
<dbReference type="InterPro" id="IPR017853">
    <property type="entry name" value="GH"/>
</dbReference>
<sequence length="851" mass="97791" precursor="true">MKRLLLLIVITCTVLTLFASTTLVVHYHRFDGDYEGWNLWIWPVEPIGQEGKSYQFTERDDFGVKATVVLDMDLTKVGIIVRLGEWLMKDVAKDRFIEIENGFAEVWILQGVEEIYRQRPDTSPRVFFAKLKDFDLIEAYSTHSVDTTKAEKFVVLVDDQPVPIKLVQKADPTDIHQTRYFQIKLAEPLKEEDLCRDIFLKIEGFKEARVYAVEVLDKLYYDGPLGCIYTPNYTEFYVWSPVSKSVELLLYKPDENNPYRLPNENQPEKVVSMKRIENGAWYAKVDGNLDGYFYRYRYHSYGKVREGVDPYSKAVSIAGRYSVIIDFSKTNPDGWEKDSFVKLESYVDAIIYEIHIADMTGSPTSNVVNKASYLGLTEEETRGPNGVTTGLAHLKELGVTHVHILPINDFYTGDEFNRDFEKHYNWGYDPYLYMTPEGMYSLNPADPYARIREVKQMIKVLHDNNIGVILDVVFPHTYGVGELSPLDQAVPYYYYRIDRMGQHMNESGCGNTTASERLMMRRLILDAVTWWVKEYHVDGFRFDQMGLIDRETMLLVEQKLREINPSVIIYGEPWGGLGVSPRFGKHNLMDARIAVFNDGIRDAIRGSVFDVSVKGFAMSAVGRENRIKRGVVGSINYDGKLIVDFAFSPEQTINYVECHDNHTFWDKNVLAAQLDKTRSWTEEELKNAQKLAAAIILTSQGVPFLHAGQDFCRTKNFNGNSYNAPLSLNALDYARKSQFIDVFEYHKGLIELRKTHPAFRMRTAEQIKKHLEFLEAPRKVVAFLIKDHANGDEWKDILVIYNGNVTETTFELPEGEWNVVVDGYKAGAEVLYKVQGTILLTPLSAFVMYRN</sequence>
<dbReference type="SUPFAM" id="SSF51445">
    <property type="entry name" value="(Trans)glycosidases"/>
    <property type="match status" value="1"/>
</dbReference>
<keyword evidence="2" id="KW-0732">Signal</keyword>
<dbReference type="PATRIC" id="fig|688269.3.peg.311"/>
<dbReference type="Pfam" id="PF03714">
    <property type="entry name" value="PUD"/>
    <property type="match status" value="1"/>
</dbReference>
<organism evidence="10 11">
    <name type="scientific">Pseudothermotoga thermarum DSM 5069</name>
    <dbReference type="NCBI Taxonomy" id="688269"/>
    <lineage>
        <taxon>Bacteria</taxon>
        <taxon>Thermotogati</taxon>
        <taxon>Thermotogota</taxon>
        <taxon>Thermotogae</taxon>
        <taxon>Thermotogales</taxon>
        <taxon>Thermotogaceae</taxon>
        <taxon>Pseudothermotoga</taxon>
    </lineage>
</organism>
<dbReference type="STRING" id="688269.Theth_0302"/>
<dbReference type="Gene3D" id="2.60.40.1110">
    <property type="match status" value="1"/>
</dbReference>
<dbReference type="HOGENOM" id="CLU_004744_4_1_0"/>
<keyword evidence="4 10" id="KW-0326">Glycosidase</keyword>
<dbReference type="SUPFAM" id="SSF81296">
    <property type="entry name" value="E set domains"/>
    <property type="match status" value="1"/>
</dbReference>
<gene>
    <name evidence="10" type="ORF">Theth_0302</name>
</gene>
<dbReference type="CDD" id="cd11341">
    <property type="entry name" value="AmyAc_Pullulanase_LD-like"/>
    <property type="match status" value="1"/>
</dbReference>
<dbReference type="RefSeq" id="WP_013931624.1">
    <property type="nucleotide sequence ID" value="NC_015707.1"/>
</dbReference>
<dbReference type="InterPro" id="IPR013783">
    <property type="entry name" value="Ig-like_fold"/>
</dbReference>
<evidence type="ECO:0000313" key="10">
    <source>
        <dbReference type="EMBL" id="AEH50401.1"/>
    </source>
</evidence>
<comment type="similarity">
    <text evidence="1">Belongs to the glycosyl hydrolase 13 family.</text>
</comment>
<protein>
    <recommendedName>
        <fullName evidence="6">pullulanase</fullName>
        <ecNumber evidence="6">3.2.1.41</ecNumber>
    </recommendedName>
    <alternativeName>
        <fullName evidence="7">Alpha-dextrin endo-1,6-alpha-glucosidase</fullName>
    </alternativeName>
    <alternativeName>
        <fullName evidence="8">Pullulan 6-glucanohydrolase</fullName>
    </alternativeName>
</protein>
<dbReference type="SMART" id="SM00642">
    <property type="entry name" value="Aamy"/>
    <property type="match status" value="1"/>
</dbReference>
<evidence type="ECO:0000256" key="8">
    <source>
        <dbReference type="ARBA" id="ARBA00031076"/>
    </source>
</evidence>
<dbReference type="InterPro" id="IPR013780">
    <property type="entry name" value="Glyco_hydro_b"/>
</dbReference>
<dbReference type="Proteomes" id="UP000006804">
    <property type="component" value="Chromosome"/>
</dbReference>
<dbReference type="OrthoDB" id="9761875at2"/>
<evidence type="ECO:0000313" key="11">
    <source>
        <dbReference type="Proteomes" id="UP000006804"/>
    </source>
</evidence>
<dbReference type="InterPro" id="IPR004193">
    <property type="entry name" value="Glyco_hydro_13_N"/>
</dbReference>
<name>F7YWU5_9THEM</name>
<dbReference type="InterPro" id="IPR011840">
    <property type="entry name" value="PulA_typeI"/>
</dbReference>
<dbReference type="SMR" id="F7YWU5"/>
<dbReference type="InterPro" id="IPR005323">
    <property type="entry name" value="CBM41_pullulanase"/>
</dbReference>
<proteinExistence type="inferred from homology"/>
<dbReference type="EC" id="3.2.1.41" evidence="6"/>
<evidence type="ECO:0000256" key="1">
    <source>
        <dbReference type="ARBA" id="ARBA00008061"/>
    </source>
</evidence>
<dbReference type="NCBIfam" id="TIGR02104">
    <property type="entry name" value="pulA_typeI"/>
    <property type="match status" value="1"/>
</dbReference>
<dbReference type="GO" id="GO:0051060">
    <property type="term" value="F:pullulanase activity"/>
    <property type="evidence" value="ECO:0007669"/>
    <property type="project" value="UniProtKB-EC"/>
</dbReference>
<dbReference type="GO" id="GO:0005975">
    <property type="term" value="P:carbohydrate metabolic process"/>
    <property type="evidence" value="ECO:0007669"/>
    <property type="project" value="InterPro"/>
</dbReference>
<dbReference type="GO" id="GO:0030246">
    <property type="term" value="F:carbohydrate binding"/>
    <property type="evidence" value="ECO:0007669"/>
    <property type="project" value="InterPro"/>
</dbReference>
<dbReference type="InterPro" id="IPR006047">
    <property type="entry name" value="GH13_cat_dom"/>
</dbReference>
<dbReference type="SUPFAM" id="SSF49452">
    <property type="entry name" value="Starch-binding domain-like"/>
    <property type="match status" value="1"/>
</dbReference>
<dbReference type="Pfam" id="PF02922">
    <property type="entry name" value="CBM_48"/>
    <property type="match status" value="1"/>
</dbReference>
<dbReference type="InterPro" id="IPR013784">
    <property type="entry name" value="Carb-bd-like_fold"/>
</dbReference>
<comment type="catalytic activity">
    <reaction evidence="5">
        <text>Hydrolysis of (1-&gt;6)-alpha-D-glucosidic linkages in pullulan, amylopectin and glycogen, and in the alpha- and beta-limit dextrins of amylopectin and glycogen.</text>
        <dbReference type="EC" id="3.2.1.41"/>
    </reaction>
</comment>
<dbReference type="AlphaFoldDB" id="F7YWU5"/>
<dbReference type="PANTHER" id="PTHR43002">
    <property type="entry name" value="GLYCOGEN DEBRANCHING ENZYME"/>
    <property type="match status" value="1"/>
</dbReference>
<dbReference type="EMBL" id="CP002351">
    <property type="protein sequence ID" value="AEH50401.1"/>
    <property type="molecule type" value="Genomic_DNA"/>
</dbReference>
<evidence type="ECO:0000256" key="5">
    <source>
        <dbReference type="ARBA" id="ARBA00023965"/>
    </source>
</evidence>
<dbReference type="InterPro" id="IPR049117">
    <property type="entry name" value="pulA_all-beta"/>
</dbReference>
<evidence type="ECO:0000256" key="6">
    <source>
        <dbReference type="ARBA" id="ARBA00024062"/>
    </source>
</evidence>
<reference evidence="10 11" key="1">
    <citation type="submission" date="2010-11" db="EMBL/GenBank/DDBJ databases">
        <title>The complete genome of Thermotoga thermarum DSM 5069.</title>
        <authorList>
            <consortium name="US DOE Joint Genome Institute (JGI-PGF)"/>
            <person name="Lucas S."/>
            <person name="Copeland A."/>
            <person name="Lapidus A."/>
            <person name="Bruce D."/>
            <person name="Goodwin L."/>
            <person name="Pitluck S."/>
            <person name="Kyrpides N."/>
            <person name="Mavromatis K."/>
            <person name="Ivanova N."/>
            <person name="Zeytun A."/>
            <person name="Brettin T."/>
            <person name="Detter J.C."/>
            <person name="Tapia R."/>
            <person name="Han C."/>
            <person name="Land M."/>
            <person name="Hauser L."/>
            <person name="Markowitz V."/>
            <person name="Cheng J.-F."/>
            <person name="Hugenholtz P."/>
            <person name="Woyke T."/>
            <person name="Wu D."/>
            <person name="Spring S."/>
            <person name="Schroeder M."/>
            <person name="Brambilla E."/>
            <person name="Klenk H.-P."/>
            <person name="Eisen J.A."/>
        </authorList>
    </citation>
    <scope>NUCLEOTIDE SEQUENCE [LARGE SCALE GENOMIC DNA]</scope>
    <source>
        <strain evidence="10 11">DSM 5069</strain>
    </source>
</reference>
<dbReference type="CDD" id="cd10315">
    <property type="entry name" value="CBM41_pullulanase"/>
    <property type="match status" value="1"/>
</dbReference>
<dbReference type="Gene3D" id="2.60.40.10">
    <property type="entry name" value="Immunoglobulins"/>
    <property type="match status" value="1"/>
</dbReference>